<sequence>MFIALRFYATGTCQVVIGDDINVHKTTVSGVVHKVSKEIAKLGRSYISMPNYEDTRDVKAQFLKIAGFSNMDQTYQFNPLEVSKQSYLEIEKDSFLLMYELYVMQAYISVIWMLDGMDLT</sequence>
<evidence type="ECO:0000313" key="1">
    <source>
        <dbReference type="EMBL" id="VVC90612.1"/>
    </source>
</evidence>
<protein>
    <submittedName>
        <fullName evidence="1">Uncharacterized protein</fullName>
    </submittedName>
</protein>
<name>A0A5E4PZJ8_9NEOP</name>
<proteinExistence type="predicted"/>
<organism evidence="1 2">
    <name type="scientific">Leptidea sinapis</name>
    <dbReference type="NCBI Taxonomy" id="189913"/>
    <lineage>
        <taxon>Eukaryota</taxon>
        <taxon>Metazoa</taxon>
        <taxon>Ecdysozoa</taxon>
        <taxon>Arthropoda</taxon>
        <taxon>Hexapoda</taxon>
        <taxon>Insecta</taxon>
        <taxon>Pterygota</taxon>
        <taxon>Neoptera</taxon>
        <taxon>Endopterygota</taxon>
        <taxon>Lepidoptera</taxon>
        <taxon>Glossata</taxon>
        <taxon>Ditrysia</taxon>
        <taxon>Papilionoidea</taxon>
        <taxon>Pieridae</taxon>
        <taxon>Dismorphiinae</taxon>
        <taxon>Leptidea</taxon>
    </lineage>
</organism>
<keyword evidence="2" id="KW-1185">Reference proteome</keyword>
<reference evidence="1 2" key="1">
    <citation type="submission" date="2017-07" db="EMBL/GenBank/DDBJ databases">
        <authorList>
            <person name="Talla V."/>
            <person name="Backstrom N."/>
        </authorList>
    </citation>
    <scope>NUCLEOTIDE SEQUENCE [LARGE SCALE GENOMIC DNA]</scope>
</reference>
<gene>
    <name evidence="1" type="ORF">LSINAPIS_LOCUS3483</name>
</gene>
<dbReference type="EMBL" id="FZQP02000837">
    <property type="protein sequence ID" value="VVC90612.1"/>
    <property type="molecule type" value="Genomic_DNA"/>
</dbReference>
<evidence type="ECO:0000313" key="2">
    <source>
        <dbReference type="Proteomes" id="UP000324832"/>
    </source>
</evidence>
<accession>A0A5E4PZJ8</accession>
<dbReference type="AlphaFoldDB" id="A0A5E4PZJ8"/>
<dbReference type="Proteomes" id="UP000324832">
    <property type="component" value="Unassembled WGS sequence"/>
</dbReference>